<dbReference type="GO" id="GO:0051015">
    <property type="term" value="F:actin filament binding"/>
    <property type="evidence" value="ECO:0007669"/>
    <property type="project" value="TreeGrafter"/>
</dbReference>
<evidence type="ECO:0000256" key="6">
    <source>
        <dbReference type="ARBA" id="ARBA00023203"/>
    </source>
</evidence>
<dbReference type="InterPro" id="IPR036072">
    <property type="entry name" value="MYSc_Myo1"/>
</dbReference>
<reference evidence="10" key="2">
    <citation type="submission" date="2020-11" db="EMBL/GenBank/DDBJ databases">
        <authorList>
            <person name="McCartney M.A."/>
            <person name="Auch B."/>
            <person name="Kono T."/>
            <person name="Mallez S."/>
            <person name="Becker A."/>
            <person name="Gohl D.M."/>
            <person name="Silverstein K.A.T."/>
            <person name="Koren S."/>
            <person name="Bechman K.B."/>
            <person name="Herman A."/>
            <person name="Abrahante J.E."/>
            <person name="Garbe J."/>
        </authorList>
    </citation>
    <scope>NUCLEOTIDE SEQUENCE</scope>
    <source>
        <strain evidence="10">Duluth1</strain>
        <tissue evidence="10">Whole animal</tissue>
    </source>
</reference>
<keyword evidence="3 7" id="KW-0067">ATP-binding</keyword>
<dbReference type="Pfam" id="PF06017">
    <property type="entry name" value="Myosin_TH1"/>
    <property type="match status" value="1"/>
</dbReference>
<keyword evidence="5 7" id="KW-0505">Motor protein</keyword>
<dbReference type="SMART" id="SM00242">
    <property type="entry name" value="MYSc"/>
    <property type="match status" value="1"/>
</dbReference>
<feature type="domain" description="TH1" evidence="9">
    <location>
        <begin position="816"/>
        <end position="1009"/>
    </location>
</feature>
<dbReference type="AlphaFoldDB" id="A0A9D4HHM2"/>
<evidence type="ECO:0000259" key="9">
    <source>
        <dbReference type="PROSITE" id="PS51757"/>
    </source>
</evidence>
<dbReference type="InterPro" id="IPR036961">
    <property type="entry name" value="Kinesin_motor_dom_sf"/>
</dbReference>
<dbReference type="PANTHER" id="PTHR13140">
    <property type="entry name" value="MYOSIN"/>
    <property type="match status" value="1"/>
</dbReference>
<evidence type="ECO:0000256" key="1">
    <source>
        <dbReference type="ARBA" id="ARBA00008314"/>
    </source>
</evidence>
<dbReference type="OrthoDB" id="6108017at2759"/>
<evidence type="ECO:0000256" key="4">
    <source>
        <dbReference type="ARBA" id="ARBA00023123"/>
    </source>
</evidence>
<dbReference type="GO" id="GO:0005902">
    <property type="term" value="C:microvillus"/>
    <property type="evidence" value="ECO:0007669"/>
    <property type="project" value="TreeGrafter"/>
</dbReference>
<dbReference type="FunFam" id="1.20.58.530:FF:000004">
    <property type="entry name" value="Unconventional myosin ID"/>
    <property type="match status" value="1"/>
</dbReference>
<keyword evidence="11" id="KW-1185">Reference proteome</keyword>
<gene>
    <name evidence="10" type="ORF">DPMN_061933</name>
</gene>
<dbReference type="Gene3D" id="1.10.10.820">
    <property type="match status" value="1"/>
</dbReference>
<evidence type="ECO:0000256" key="5">
    <source>
        <dbReference type="ARBA" id="ARBA00023175"/>
    </source>
</evidence>
<dbReference type="GO" id="GO:0030048">
    <property type="term" value="P:actin filament-based movement"/>
    <property type="evidence" value="ECO:0007669"/>
    <property type="project" value="TreeGrafter"/>
</dbReference>
<dbReference type="SUPFAM" id="SSF52540">
    <property type="entry name" value="P-loop containing nucleoside triphosphate hydrolases"/>
    <property type="match status" value="1"/>
</dbReference>
<keyword evidence="2 7" id="KW-0547">Nucleotide-binding</keyword>
<dbReference type="PANTHER" id="PTHR13140:SF713">
    <property type="entry name" value="UNCONVENTIONAL MYOSIN ID"/>
    <property type="match status" value="1"/>
</dbReference>
<evidence type="ECO:0008006" key="12">
    <source>
        <dbReference type="Google" id="ProtNLM"/>
    </source>
</evidence>
<protein>
    <recommendedName>
        <fullName evidence="12">Myosin ID</fullName>
    </recommendedName>
</protein>
<evidence type="ECO:0000256" key="3">
    <source>
        <dbReference type="ARBA" id="ARBA00022840"/>
    </source>
</evidence>
<dbReference type="InterPro" id="IPR010926">
    <property type="entry name" value="Myosin_TH1"/>
</dbReference>
<comment type="similarity">
    <text evidence="1 7">Belongs to the TRAFAC class myosin-kinesin ATPase superfamily. Myosin family.</text>
</comment>
<dbReference type="GO" id="GO:0005737">
    <property type="term" value="C:cytoplasm"/>
    <property type="evidence" value="ECO:0007669"/>
    <property type="project" value="TreeGrafter"/>
</dbReference>
<comment type="caution">
    <text evidence="10">The sequence shown here is derived from an EMBL/GenBank/DDBJ whole genome shotgun (WGS) entry which is preliminary data.</text>
</comment>
<dbReference type="GO" id="GO:0007015">
    <property type="term" value="P:actin filament organization"/>
    <property type="evidence" value="ECO:0007669"/>
    <property type="project" value="TreeGrafter"/>
</dbReference>
<dbReference type="GO" id="GO:0006897">
    <property type="term" value="P:endocytosis"/>
    <property type="evidence" value="ECO:0007669"/>
    <property type="project" value="TreeGrafter"/>
</dbReference>
<dbReference type="CDD" id="cd01378">
    <property type="entry name" value="MYSc_Myo1"/>
    <property type="match status" value="1"/>
</dbReference>
<organism evidence="10 11">
    <name type="scientific">Dreissena polymorpha</name>
    <name type="common">Zebra mussel</name>
    <name type="synonym">Mytilus polymorpha</name>
    <dbReference type="NCBI Taxonomy" id="45954"/>
    <lineage>
        <taxon>Eukaryota</taxon>
        <taxon>Metazoa</taxon>
        <taxon>Spiralia</taxon>
        <taxon>Lophotrochozoa</taxon>
        <taxon>Mollusca</taxon>
        <taxon>Bivalvia</taxon>
        <taxon>Autobranchia</taxon>
        <taxon>Heteroconchia</taxon>
        <taxon>Euheterodonta</taxon>
        <taxon>Imparidentia</taxon>
        <taxon>Neoheterodontei</taxon>
        <taxon>Myida</taxon>
        <taxon>Dreissenoidea</taxon>
        <taxon>Dreissenidae</taxon>
        <taxon>Dreissena</taxon>
    </lineage>
</organism>
<evidence type="ECO:0000256" key="2">
    <source>
        <dbReference type="ARBA" id="ARBA00022741"/>
    </source>
</evidence>
<reference evidence="10" key="1">
    <citation type="journal article" date="2019" name="bioRxiv">
        <title>The Genome of the Zebra Mussel, Dreissena polymorpha: A Resource for Invasive Species Research.</title>
        <authorList>
            <person name="McCartney M.A."/>
            <person name="Auch B."/>
            <person name="Kono T."/>
            <person name="Mallez S."/>
            <person name="Zhang Y."/>
            <person name="Obille A."/>
            <person name="Becker A."/>
            <person name="Abrahante J.E."/>
            <person name="Garbe J."/>
            <person name="Badalamenti J.P."/>
            <person name="Herman A."/>
            <person name="Mangelson H."/>
            <person name="Liachko I."/>
            <person name="Sullivan S."/>
            <person name="Sone E.D."/>
            <person name="Koren S."/>
            <person name="Silverstein K.A.T."/>
            <person name="Beckman K.B."/>
            <person name="Gohl D.M."/>
        </authorList>
    </citation>
    <scope>NUCLEOTIDE SEQUENCE</scope>
    <source>
        <strain evidence="10">Duluth1</strain>
        <tissue evidence="10">Whole animal</tissue>
    </source>
</reference>
<keyword evidence="6 7" id="KW-0009">Actin-binding</keyword>
<evidence type="ECO:0000313" key="11">
    <source>
        <dbReference type="Proteomes" id="UP000828390"/>
    </source>
</evidence>
<dbReference type="InterPro" id="IPR027417">
    <property type="entry name" value="P-loop_NTPase"/>
</dbReference>
<feature type="region of interest" description="Actin-binding" evidence="7">
    <location>
        <begin position="578"/>
        <end position="600"/>
    </location>
</feature>
<dbReference type="GO" id="GO:0005886">
    <property type="term" value="C:plasma membrane"/>
    <property type="evidence" value="ECO:0007669"/>
    <property type="project" value="TreeGrafter"/>
</dbReference>
<dbReference type="Proteomes" id="UP000828390">
    <property type="component" value="Unassembled WGS sequence"/>
</dbReference>
<evidence type="ECO:0000256" key="7">
    <source>
        <dbReference type="PROSITE-ProRule" id="PRU00782"/>
    </source>
</evidence>
<keyword evidence="4 7" id="KW-0518">Myosin</keyword>
<evidence type="ECO:0000259" key="8">
    <source>
        <dbReference type="PROSITE" id="PS51456"/>
    </source>
</evidence>
<dbReference type="PROSITE" id="PS50096">
    <property type="entry name" value="IQ"/>
    <property type="match status" value="1"/>
</dbReference>
<sequence length="1010" mass="116508">MAGSVHEGPEFGVGDFVLLHDISLDAFMENLQLRYEKNKIYSYIGEVVVSVNPYKTMDIYNQSYVDQYKGREIYERPPHIFALADSAYKTMKRKAKDTCIVISGESGSGKTEASKIIMRYITAVTNIGGRQEVERVKDVLIKSNVILEAFGNAKTNRNDNSSRFGKYMDINFDFKGDPIGGHINNYLLEKSRVVYQQKGERNFHAFYQLITGATDPKLAEMKLVRNPDKYHYIRQGGDSKCPTINDQNDYRSVMHAMKTLGFAFKHAETLWKIVAAVLILGNIEYEAQDDVHDLAEVKDKQMLANLAGLIEVTNDDLNKALTHRVIAAGGNVVDKGLTVSDAYYARDAFAKAIYDRMFTWIVKRINEAIDPKSSGVEFVGKNTVIGVLDIYGFEIFDNNSFEQFCINYCNEKLQQLFIELVLKQEQEEYMREGIEWQHVDYFNNKVIVDLVEVPHKGILAILDEACLSVGKVTDEMFLTAMSQKLGSNDRYTCRQTNPSDKTLEHKRDFRIKHYAGDVTYSVIGFIDKNRDTLFQDFKRLLYNSEDELIKMMWPEGKLSITETTRRPATAGFNFKNSIIALVDRLATKEPHYVRCIKPNEIKSPSKFDETRCRHQVMYLGLLENVRVRRAGFAFRAQYERFLLRYKMVTKYTWPNYKGSAFDGVKVIIKHMGFEKDVKYGKSKIFIRSPQTLFALEEARDRFMPNIILFIQKMWRGGNARRRARKMRAIYLIMARFRRYKLRSYIKQIVEKFKTVRTMRDYGKSIKWPTPPKVLSGWVTELQKAHNRWRAHMILRKVPKPDWPMLQLKCATHTVLRGQRSDWGMRRRWDGNYLEMAKDNPSTLDFVSKIGSLKSHDGFTRILFSSFCKKVNKHNQCADRAIVVTDKGIYKLDPKKKYKPMRAIIPFQQVHGMTISPDADQLAVIHLTDGNDLVLCLHTPSKEERVGELVGILARYWQKVFHRDLELTVTKQPKCSLGRKSRQIAVKSTAANGGPTFKKDGAQLALFWPST</sequence>
<dbReference type="Gene3D" id="3.40.850.10">
    <property type="entry name" value="Kinesin motor domain"/>
    <property type="match status" value="1"/>
</dbReference>
<feature type="domain" description="Myosin motor" evidence="8">
    <location>
        <begin position="11"/>
        <end position="700"/>
    </location>
</feature>
<proteinExistence type="inferred from homology"/>
<dbReference type="PROSITE" id="PS51757">
    <property type="entry name" value="TH1"/>
    <property type="match status" value="1"/>
</dbReference>
<dbReference type="EMBL" id="JAIWYP010000013">
    <property type="protein sequence ID" value="KAH3719102.1"/>
    <property type="molecule type" value="Genomic_DNA"/>
</dbReference>
<dbReference type="Gene3D" id="1.20.58.530">
    <property type="match status" value="1"/>
</dbReference>
<dbReference type="Gene3D" id="1.20.5.4820">
    <property type="match status" value="1"/>
</dbReference>
<feature type="binding site" evidence="7">
    <location>
        <begin position="104"/>
        <end position="111"/>
    </location>
    <ligand>
        <name>ATP</name>
        <dbReference type="ChEBI" id="CHEBI:30616"/>
    </ligand>
</feature>
<dbReference type="Pfam" id="PF00063">
    <property type="entry name" value="Myosin_head"/>
    <property type="match status" value="1"/>
</dbReference>
<evidence type="ECO:0000313" key="10">
    <source>
        <dbReference type="EMBL" id="KAH3719102.1"/>
    </source>
</evidence>
<dbReference type="GO" id="GO:0005524">
    <property type="term" value="F:ATP binding"/>
    <property type="evidence" value="ECO:0007669"/>
    <property type="project" value="UniProtKB-UniRule"/>
</dbReference>
<dbReference type="Gene3D" id="1.20.120.720">
    <property type="entry name" value="Myosin VI head, motor domain, U50 subdomain"/>
    <property type="match status" value="1"/>
</dbReference>
<dbReference type="PROSITE" id="PS51456">
    <property type="entry name" value="MYOSIN_MOTOR"/>
    <property type="match status" value="1"/>
</dbReference>
<dbReference type="GO" id="GO:0016459">
    <property type="term" value="C:myosin complex"/>
    <property type="evidence" value="ECO:0007669"/>
    <property type="project" value="UniProtKB-KW"/>
</dbReference>
<name>A0A9D4HHM2_DREPO</name>
<dbReference type="GO" id="GO:0000146">
    <property type="term" value="F:microfilament motor activity"/>
    <property type="evidence" value="ECO:0007669"/>
    <property type="project" value="TreeGrafter"/>
</dbReference>
<dbReference type="PRINTS" id="PR00193">
    <property type="entry name" value="MYOSINHEAVY"/>
</dbReference>
<accession>A0A9D4HHM2</accession>
<dbReference type="InterPro" id="IPR001609">
    <property type="entry name" value="Myosin_head_motor_dom-like"/>
</dbReference>
<dbReference type="FunFam" id="1.10.10.820:FF:000001">
    <property type="entry name" value="Myosin heavy chain"/>
    <property type="match status" value="1"/>
</dbReference>